<evidence type="ECO:0000256" key="2">
    <source>
        <dbReference type="SAM" id="SignalP"/>
    </source>
</evidence>
<feature type="transmembrane region" description="Helical" evidence="1">
    <location>
        <begin position="41"/>
        <end position="60"/>
    </location>
</feature>
<keyword evidence="4" id="KW-1185">Reference proteome</keyword>
<keyword evidence="2" id="KW-0732">Signal</keyword>
<reference evidence="3" key="1">
    <citation type="journal article" date="2022" name="ISME J.">
        <title>Identification of active gaseous-alkane degraders at natural gas seeps.</title>
        <authorList>
            <person name="Farhan Ul Haque M."/>
            <person name="Hernandez M."/>
            <person name="Crombie A.T."/>
            <person name="Murrell J.C."/>
        </authorList>
    </citation>
    <scope>NUCLEOTIDE SEQUENCE</scope>
    <source>
        <strain evidence="3">PC2</strain>
    </source>
</reference>
<sequence length="75" mass="7685">MKRQFFGAVLAVCGVAALAAPAAEAKGCIRGAIAGGVAGHMVHHTITGAVAGCLAARHYYKQKAREQRQQPAAAQ</sequence>
<comment type="caution">
    <text evidence="3">The sequence shown here is derived from an EMBL/GenBank/DDBJ whole genome shotgun (WGS) entry which is preliminary data.</text>
</comment>
<name>A0ABS9Z6V0_9HYPH</name>
<evidence type="ECO:0000313" key="4">
    <source>
        <dbReference type="Proteomes" id="UP001139104"/>
    </source>
</evidence>
<proteinExistence type="predicted"/>
<dbReference type="EMBL" id="JAIVFP010000001">
    <property type="protein sequence ID" value="MCI4683399.1"/>
    <property type="molecule type" value="Genomic_DNA"/>
</dbReference>
<protein>
    <recommendedName>
        <fullName evidence="5">Glycine zipper 2TM domain-containing protein</fullName>
    </recommendedName>
</protein>
<gene>
    <name evidence="3" type="ORF">K2U94_11580</name>
</gene>
<accession>A0ABS9Z6V0</accession>
<dbReference type="Proteomes" id="UP001139104">
    <property type="component" value="Unassembled WGS sequence"/>
</dbReference>
<feature type="chain" id="PRO_5046348852" description="Glycine zipper 2TM domain-containing protein" evidence="2">
    <location>
        <begin position="26"/>
        <end position="75"/>
    </location>
</feature>
<evidence type="ECO:0008006" key="5">
    <source>
        <dbReference type="Google" id="ProtNLM"/>
    </source>
</evidence>
<feature type="signal peptide" evidence="2">
    <location>
        <begin position="1"/>
        <end position="25"/>
    </location>
</feature>
<keyword evidence="1" id="KW-1133">Transmembrane helix</keyword>
<evidence type="ECO:0000313" key="3">
    <source>
        <dbReference type="EMBL" id="MCI4683399.1"/>
    </source>
</evidence>
<dbReference type="RefSeq" id="WP_243067354.1">
    <property type="nucleotide sequence ID" value="NZ_JAIVFK010000038.1"/>
</dbReference>
<keyword evidence="1" id="KW-0472">Membrane</keyword>
<organism evidence="3 4">
    <name type="scientific">Candidatus Rhodoblastus alkanivorans</name>
    <dbReference type="NCBI Taxonomy" id="2954117"/>
    <lineage>
        <taxon>Bacteria</taxon>
        <taxon>Pseudomonadati</taxon>
        <taxon>Pseudomonadota</taxon>
        <taxon>Alphaproteobacteria</taxon>
        <taxon>Hyphomicrobiales</taxon>
        <taxon>Rhodoblastaceae</taxon>
        <taxon>Rhodoblastus</taxon>
    </lineage>
</organism>
<keyword evidence="1" id="KW-0812">Transmembrane</keyword>
<evidence type="ECO:0000256" key="1">
    <source>
        <dbReference type="SAM" id="Phobius"/>
    </source>
</evidence>